<dbReference type="PROSITE" id="PS00707">
    <property type="entry name" value="GLYCOSYL_HYDROL_F31_2"/>
    <property type="match status" value="1"/>
</dbReference>
<dbReference type="SUPFAM" id="SSF74650">
    <property type="entry name" value="Galactose mutarotase-like"/>
    <property type="match status" value="1"/>
</dbReference>
<feature type="signal peptide" evidence="11">
    <location>
        <begin position="1"/>
        <end position="19"/>
    </location>
</feature>
<sequence length="926" mass="103884">MAKLLSVVIVWLVGSTVYGEKPRLDCHPDPSASEEKCSARGCIWDNSSEVIGAPFCLLPPNTGYNYSNFADGVYVISNSGGALNWSRLGNPIESLKVGNKTNKSALNIRIEGDKSRYEPPVNLPKEEVDSKDHLNFEVTSELHSLFTFKISRNSTGTVIWDTSIGGLLYYDQYIQIATLLPSENVFGFGEHLRLNLRHNLSRYTTWPMFARDDGPFFGESDFVTKNFYGVHPFYLCIEKDGNAHGVLFLNSNAQEVTLGPEPSLVYRTIGGILDITFFPGPTPDQVIQQYLTYIGKPVMPAYWGLGFQLSRWGYETLDDMKEAIERTQNASIPLDVMYSDIDYMDRYKDFTEKVSFIKWPSSEVSQTELANNYSMLSDKTVMLGNVWPDWNTVMPDFLDVTNNTVNWWINEFVTFHNHVSNSLRETLPNKTSEEFAKLHCPVGGKYNLDDPPYRTQAAYLRGSEYLSAKTLCMIGVTGSSNFYNTKSLYGWAQMKATAEALKVINNGKRGILVSRSTFVSAGRYGTHWLGDNFSTWKDIRASIIGIIEFNMFGMPFVGADICGFNWNTTQELCHRWHQLGAFYPFCRNHASREGVPQDPGLWPDVATAAREALMLRYKLLPYLYSLLYNAHLYGGMVARPLYFSHPKDETAMKTDDQFMWGDSIMFTPVLYENTTDREAYFPPGYWYSIRSNDYGKIASDSESGQKKSVHAPLDWNTPAFLLGGKIVPTQVPATTTKKSRKNPFGLIIALKPSDTATGELYWDDGESNDGFYYHFDFKFQITPTNATLTILQKKVGNGNLSMPALDFIDIMGYDYIINQSSLTLGSGEHIEANVTSDREKNLLLISRSGFLSMQLESSSLTWQHQISPSTMPSTITTASPTITTASPTITTAPPTITTAPTKGVLEIRVSCLSVLLTLLGLVLNNY</sequence>
<dbReference type="PROSITE" id="PS51448">
    <property type="entry name" value="P_TREFOIL_2"/>
    <property type="match status" value="1"/>
</dbReference>
<dbReference type="AlphaFoldDB" id="A0A0N4VIP5"/>
<dbReference type="Gene3D" id="2.60.40.1760">
    <property type="entry name" value="glycosyl hydrolase (family 31)"/>
    <property type="match status" value="1"/>
</dbReference>
<dbReference type="PANTHER" id="PTHR22762:SF133">
    <property type="entry name" value="P-TYPE DOMAIN-CONTAINING PROTEIN"/>
    <property type="match status" value="1"/>
</dbReference>
<comment type="caution">
    <text evidence="9">Lacks conserved residue(s) required for the propagation of feature annotation.</text>
</comment>
<keyword evidence="5" id="KW-0472">Membrane</keyword>
<dbReference type="SUPFAM" id="SSF51011">
    <property type="entry name" value="Glycosyl hydrolase domain"/>
    <property type="match status" value="1"/>
</dbReference>
<dbReference type="GO" id="GO:0030246">
    <property type="term" value="F:carbohydrate binding"/>
    <property type="evidence" value="ECO:0007669"/>
    <property type="project" value="InterPro"/>
</dbReference>
<evidence type="ECO:0000256" key="2">
    <source>
        <dbReference type="ARBA" id="ARBA00007806"/>
    </source>
</evidence>
<evidence type="ECO:0000313" key="14">
    <source>
        <dbReference type="Proteomes" id="UP000274131"/>
    </source>
</evidence>
<evidence type="ECO:0000256" key="6">
    <source>
        <dbReference type="ARBA" id="ARBA00023157"/>
    </source>
</evidence>
<dbReference type="InterPro" id="IPR013780">
    <property type="entry name" value="Glyco_hydro_b"/>
</dbReference>
<dbReference type="Pfam" id="PF21365">
    <property type="entry name" value="Glyco_hydro_31_3rd"/>
    <property type="match status" value="1"/>
</dbReference>
<evidence type="ECO:0000313" key="13">
    <source>
        <dbReference type="EMBL" id="VDD95288.1"/>
    </source>
</evidence>
<evidence type="ECO:0000256" key="11">
    <source>
        <dbReference type="SAM" id="SignalP"/>
    </source>
</evidence>
<proteinExistence type="inferred from homology"/>
<reference evidence="15" key="1">
    <citation type="submission" date="2017-02" db="UniProtKB">
        <authorList>
            <consortium name="WormBaseParasite"/>
        </authorList>
    </citation>
    <scope>IDENTIFICATION</scope>
</reference>
<dbReference type="Pfam" id="PF00088">
    <property type="entry name" value="Trefoil"/>
    <property type="match status" value="1"/>
</dbReference>
<name>A0A0N4VIP5_ENTVE</name>
<dbReference type="EMBL" id="UXUI01010485">
    <property type="protein sequence ID" value="VDD95288.1"/>
    <property type="molecule type" value="Genomic_DNA"/>
</dbReference>
<dbReference type="SUPFAM" id="SSF57492">
    <property type="entry name" value="Trefoil"/>
    <property type="match status" value="1"/>
</dbReference>
<reference evidence="13 14" key="2">
    <citation type="submission" date="2018-10" db="EMBL/GenBank/DDBJ databases">
        <authorList>
            <consortium name="Pathogen Informatics"/>
        </authorList>
    </citation>
    <scope>NUCLEOTIDE SEQUENCE [LARGE SCALE GENOMIC DNA]</scope>
</reference>
<protein>
    <submittedName>
        <fullName evidence="15">P-type domain-containing protein</fullName>
    </submittedName>
</protein>
<dbReference type="SUPFAM" id="SSF51445">
    <property type="entry name" value="(Trans)glycosidases"/>
    <property type="match status" value="1"/>
</dbReference>
<feature type="chain" id="PRO_5043122965" evidence="11">
    <location>
        <begin position="20"/>
        <end position="926"/>
    </location>
</feature>
<keyword evidence="14" id="KW-1185">Reference proteome</keyword>
<comment type="similarity">
    <text evidence="2 10">Belongs to the glycosyl hydrolase 31 family.</text>
</comment>
<dbReference type="Pfam" id="PF01055">
    <property type="entry name" value="Glyco_hydro_31_2nd"/>
    <property type="match status" value="1"/>
</dbReference>
<evidence type="ECO:0000256" key="5">
    <source>
        <dbReference type="ARBA" id="ARBA00023136"/>
    </source>
</evidence>
<accession>A0A0N4VIP5</accession>
<organism evidence="15">
    <name type="scientific">Enterobius vermicularis</name>
    <name type="common">Human pinworm</name>
    <dbReference type="NCBI Taxonomy" id="51028"/>
    <lineage>
        <taxon>Eukaryota</taxon>
        <taxon>Metazoa</taxon>
        <taxon>Ecdysozoa</taxon>
        <taxon>Nematoda</taxon>
        <taxon>Chromadorea</taxon>
        <taxon>Rhabditida</taxon>
        <taxon>Spirurina</taxon>
        <taxon>Oxyuridomorpha</taxon>
        <taxon>Oxyuroidea</taxon>
        <taxon>Oxyuridae</taxon>
        <taxon>Enterobius</taxon>
    </lineage>
</organism>
<keyword evidence="8 10" id="KW-0326">Glycosidase</keyword>
<evidence type="ECO:0000313" key="15">
    <source>
        <dbReference type="WBParaSite" id="EVEC_0001069801-mRNA-1"/>
    </source>
</evidence>
<dbReference type="WBParaSite" id="EVEC_0001069801-mRNA-1">
    <property type="protein sequence ID" value="EVEC_0001069801-mRNA-1"/>
    <property type="gene ID" value="EVEC_0001069801"/>
</dbReference>
<dbReference type="InterPro" id="IPR000519">
    <property type="entry name" value="P_trefoil_dom"/>
</dbReference>
<comment type="subcellular location">
    <subcellularLocation>
        <location evidence="1">Membrane</location>
    </subcellularLocation>
</comment>
<dbReference type="PANTHER" id="PTHR22762">
    <property type="entry name" value="ALPHA-GLUCOSIDASE"/>
    <property type="match status" value="1"/>
</dbReference>
<keyword evidence="6" id="KW-1015">Disulfide bond</keyword>
<dbReference type="SMART" id="SM00018">
    <property type="entry name" value="PD"/>
    <property type="match status" value="1"/>
</dbReference>
<dbReference type="InterPro" id="IPR048395">
    <property type="entry name" value="Glyco_hydro_31_C"/>
</dbReference>
<dbReference type="InterPro" id="IPR030459">
    <property type="entry name" value="Glyco_hydro_31_CS"/>
</dbReference>
<dbReference type="Proteomes" id="UP000274131">
    <property type="component" value="Unassembled WGS sequence"/>
</dbReference>
<evidence type="ECO:0000256" key="1">
    <source>
        <dbReference type="ARBA" id="ARBA00004370"/>
    </source>
</evidence>
<dbReference type="InterPro" id="IPR044913">
    <property type="entry name" value="P_trefoil_dom_sf"/>
</dbReference>
<dbReference type="STRING" id="51028.A0A0N4VIP5"/>
<evidence type="ECO:0000256" key="4">
    <source>
        <dbReference type="ARBA" id="ARBA00022801"/>
    </source>
</evidence>
<gene>
    <name evidence="13" type="ORF">EVEC_LOCUS10039</name>
</gene>
<dbReference type="InterPro" id="IPR017853">
    <property type="entry name" value="GH"/>
</dbReference>
<dbReference type="CDD" id="cd14752">
    <property type="entry name" value="GH31_N"/>
    <property type="match status" value="1"/>
</dbReference>
<dbReference type="Gene3D" id="2.60.40.1180">
    <property type="entry name" value="Golgi alpha-mannosidase II"/>
    <property type="match status" value="2"/>
</dbReference>
<evidence type="ECO:0000259" key="12">
    <source>
        <dbReference type="PROSITE" id="PS51448"/>
    </source>
</evidence>
<dbReference type="GO" id="GO:0004558">
    <property type="term" value="F:alpha-1,4-glucosidase activity"/>
    <property type="evidence" value="ECO:0007669"/>
    <property type="project" value="TreeGrafter"/>
</dbReference>
<dbReference type="InterPro" id="IPR000322">
    <property type="entry name" value="Glyco_hydro_31_TIM"/>
</dbReference>
<evidence type="ECO:0000256" key="8">
    <source>
        <dbReference type="ARBA" id="ARBA00023295"/>
    </source>
</evidence>
<evidence type="ECO:0000256" key="3">
    <source>
        <dbReference type="ARBA" id="ARBA00022729"/>
    </source>
</evidence>
<feature type="domain" description="P-type" evidence="12">
    <location>
        <begin position="14"/>
        <end position="60"/>
    </location>
</feature>
<keyword evidence="4 10" id="KW-0378">Hydrolase</keyword>
<dbReference type="Gene3D" id="4.10.110.10">
    <property type="entry name" value="Spasmolytic Protein, domain 1"/>
    <property type="match status" value="1"/>
</dbReference>
<evidence type="ECO:0000256" key="9">
    <source>
        <dbReference type="PROSITE-ProRule" id="PRU00779"/>
    </source>
</evidence>
<dbReference type="OrthoDB" id="1334205at2759"/>
<dbReference type="Gene3D" id="3.20.20.80">
    <property type="entry name" value="Glycosidases"/>
    <property type="match status" value="1"/>
</dbReference>
<evidence type="ECO:0000256" key="7">
    <source>
        <dbReference type="ARBA" id="ARBA00023180"/>
    </source>
</evidence>
<dbReference type="GO" id="GO:0005975">
    <property type="term" value="P:carbohydrate metabolic process"/>
    <property type="evidence" value="ECO:0007669"/>
    <property type="project" value="InterPro"/>
</dbReference>
<dbReference type="GO" id="GO:0016020">
    <property type="term" value="C:membrane"/>
    <property type="evidence" value="ECO:0007669"/>
    <property type="project" value="UniProtKB-SubCell"/>
</dbReference>
<evidence type="ECO:0000256" key="10">
    <source>
        <dbReference type="RuleBase" id="RU361185"/>
    </source>
</evidence>
<keyword evidence="3 11" id="KW-0732">Signal</keyword>
<dbReference type="CDD" id="cd00111">
    <property type="entry name" value="Trefoil"/>
    <property type="match status" value="1"/>
</dbReference>
<keyword evidence="7" id="KW-0325">Glycoprotein</keyword>
<dbReference type="InterPro" id="IPR011013">
    <property type="entry name" value="Gal_mutarotase_sf_dom"/>
</dbReference>